<feature type="compositionally biased region" description="Basic and acidic residues" evidence="1">
    <location>
        <begin position="77"/>
        <end position="90"/>
    </location>
</feature>
<dbReference type="EMBL" id="LAVV01007863">
    <property type="protein sequence ID" value="KNZ54524.1"/>
    <property type="molecule type" value="Genomic_DNA"/>
</dbReference>
<accession>A0A0L6V1A8</accession>
<dbReference type="Proteomes" id="UP000037035">
    <property type="component" value="Unassembled WGS sequence"/>
</dbReference>
<keyword evidence="3" id="KW-1185">Reference proteome</keyword>
<sequence>MITLALQGKHRQIKSEFHKQKITSLQKIHSIFSLRHGNISNFSLQKSQCHQSQRKRTGNPRKNKIAHTGENQQDQDFSQKQKDPSEPEVHHDLIPFLNPHSLRNFPPVIEKILDVEANIHCGFRVILVAQRMNVEGLGPCDIDHWMRISTTGHLMAQVFNRPVFDNGKSWIQTFFKLKTFWNNNLKILIGLIESQHFVVLKMKDENLFPAAQATQRQCSGKRGILGVLS</sequence>
<gene>
    <name evidence="2" type="ORF">VP01_2925g1</name>
</gene>
<evidence type="ECO:0000256" key="1">
    <source>
        <dbReference type="SAM" id="MobiDB-lite"/>
    </source>
</evidence>
<proteinExistence type="predicted"/>
<feature type="region of interest" description="Disordered" evidence="1">
    <location>
        <begin position="43"/>
        <end position="90"/>
    </location>
</feature>
<protein>
    <submittedName>
        <fullName evidence="2">Uncharacterized protein</fullName>
    </submittedName>
</protein>
<evidence type="ECO:0000313" key="2">
    <source>
        <dbReference type="EMBL" id="KNZ54524.1"/>
    </source>
</evidence>
<evidence type="ECO:0000313" key="3">
    <source>
        <dbReference type="Proteomes" id="UP000037035"/>
    </source>
</evidence>
<reference evidence="2 3" key="1">
    <citation type="submission" date="2015-08" db="EMBL/GenBank/DDBJ databases">
        <title>Next Generation Sequencing and Analysis of the Genome of Puccinia sorghi L Schw, the Causal Agent of Maize Common Rust.</title>
        <authorList>
            <person name="Rochi L."/>
            <person name="Burguener G."/>
            <person name="Darino M."/>
            <person name="Turjanski A."/>
            <person name="Kreff E."/>
            <person name="Dieguez M.J."/>
            <person name="Sacco F."/>
        </authorList>
    </citation>
    <scope>NUCLEOTIDE SEQUENCE [LARGE SCALE GENOMIC DNA]</scope>
    <source>
        <strain evidence="2 3">RO10H11247</strain>
    </source>
</reference>
<dbReference type="AlphaFoldDB" id="A0A0L6V1A8"/>
<comment type="caution">
    <text evidence="2">The sequence shown here is derived from an EMBL/GenBank/DDBJ whole genome shotgun (WGS) entry which is preliminary data.</text>
</comment>
<feature type="compositionally biased region" description="Basic residues" evidence="1">
    <location>
        <begin position="52"/>
        <end position="65"/>
    </location>
</feature>
<organism evidence="2 3">
    <name type="scientific">Puccinia sorghi</name>
    <dbReference type="NCBI Taxonomy" id="27349"/>
    <lineage>
        <taxon>Eukaryota</taxon>
        <taxon>Fungi</taxon>
        <taxon>Dikarya</taxon>
        <taxon>Basidiomycota</taxon>
        <taxon>Pucciniomycotina</taxon>
        <taxon>Pucciniomycetes</taxon>
        <taxon>Pucciniales</taxon>
        <taxon>Pucciniaceae</taxon>
        <taxon>Puccinia</taxon>
    </lineage>
</organism>
<name>A0A0L6V1A8_9BASI</name>
<dbReference type="VEuPathDB" id="FungiDB:VP01_2925g1"/>